<feature type="compositionally biased region" description="Basic and acidic residues" evidence="1">
    <location>
        <begin position="17"/>
        <end position="26"/>
    </location>
</feature>
<dbReference type="EMBL" id="CCFA01001868">
    <property type="protein sequence ID" value="CDW97532.1"/>
    <property type="molecule type" value="Genomic_DNA"/>
</dbReference>
<reference evidence="3" key="1">
    <citation type="submission" date="2014-06" db="EMBL/GenBank/DDBJ databases">
        <authorList>
            <person name="Berkman P.J."/>
        </authorList>
    </citation>
    <scope>NUCLEOTIDE SEQUENCE [LARGE SCALE GENOMIC DNA]</scope>
</reference>
<protein>
    <submittedName>
        <fullName evidence="2">Uncharacterized protein</fullName>
    </submittedName>
</protein>
<feature type="compositionally biased region" description="Polar residues" evidence="1">
    <location>
        <begin position="63"/>
        <end position="75"/>
    </location>
</feature>
<evidence type="ECO:0000256" key="1">
    <source>
        <dbReference type="SAM" id="MobiDB-lite"/>
    </source>
</evidence>
<evidence type="ECO:0000313" key="3">
    <source>
        <dbReference type="Proteomes" id="UP000242770"/>
    </source>
</evidence>
<organism evidence="2 3">
    <name type="scientific">Sporisorium scitamineum</name>
    <dbReference type="NCBI Taxonomy" id="49012"/>
    <lineage>
        <taxon>Eukaryota</taxon>
        <taxon>Fungi</taxon>
        <taxon>Dikarya</taxon>
        <taxon>Basidiomycota</taxon>
        <taxon>Ustilaginomycotina</taxon>
        <taxon>Ustilaginomycetes</taxon>
        <taxon>Ustilaginales</taxon>
        <taxon>Ustilaginaceae</taxon>
        <taxon>Sporisorium</taxon>
    </lineage>
</organism>
<dbReference type="Proteomes" id="UP000242770">
    <property type="component" value="Unassembled WGS sequence"/>
</dbReference>
<proteinExistence type="predicted"/>
<feature type="region of interest" description="Disordered" evidence="1">
    <location>
        <begin position="1"/>
        <end position="29"/>
    </location>
</feature>
<keyword evidence="3" id="KW-1185">Reference proteome</keyword>
<evidence type="ECO:0000313" key="2">
    <source>
        <dbReference type="EMBL" id="CDW97532.1"/>
    </source>
</evidence>
<dbReference type="AlphaFoldDB" id="A0A0F7S3Q5"/>
<sequence length="75" mass="8168">MGSFDLLAVNSKRRKGTHDPAERSSQDTDYSCDTAITDMAAISPDNKAKAMLSEANNYREPDSQQTNMAASTLLL</sequence>
<name>A0A0F7S3Q5_9BASI</name>
<accession>A0A0F7S3Q5</accession>
<gene>
    <name evidence="2" type="primary">SSCI33740.1</name>
</gene>
<feature type="region of interest" description="Disordered" evidence="1">
    <location>
        <begin position="56"/>
        <end position="75"/>
    </location>
</feature>